<sequence>MAVWLVLAKTESKRVGEGYDDEPSTHYSWDDGVPNFGALKVGDVIALWDSETLLGLSVIEAIDVGEGEKNSPYCPYCGKADVATRKTMTPVYKCWKCRKTFDQPGWRHKNVKTFRSRHEAGWIDASGTLTAPELRALCVKPNSQLSLRELRADAFHHALTHTGTPFPLRVLDHTQDMIAGGHSKRTVRARKGQATFRKAQLAIFGEMCAFSGSAPAQALEAAHLYSYAANSKHHKFGGLLLRRDLHRLFDLGLIAVNPVTRKLDVSSDLAAFPQYTQWHDQPITVQLTASHLKWLTMHWDLHRATAQPIIPTQSGGTELASAPV</sequence>
<name>A0ABQ2ES50_9ACTN</name>
<organism evidence="2 3">
    <name type="scientific">Streptomyces camponoticapitis</name>
    <dbReference type="NCBI Taxonomy" id="1616125"/>
    <lineage>
        <taxon>Bacteria</taxon>
        <taxon>Bacillati</taxon>
        <taxon>Actinomycetota</taxon>
        <taxon>Actinomycetes</taxon>
        <taxon>Kitasatosporales</taxon>
        <taxon>Streptomycetaceae</taxon>
        <taxon>Streptomyces</taxon>
    </lineage>
</organism>
<dbReference type="EMBL" id="BMMV01000029">
    <property type="protein sequence ID" value="GGK23772.1"/>
    <property type="molecule type" value="Genomic_DNA"/>
</dbReference>
<dbReference type="Proteomes" id="UP000660265">
    <property type="component" value="Unassembled WGS sequence"/>
</dbReference>
<feature type="domain" description="HNH nuclease" evidence="1">
    <location>
        <begin position="208"/>
        <end position="257"/>
    </location>
</feature>
<reference evidence="3" key="1">
    <citation type="journal article" date="2019" name="Int. J. Syst. Evol. Microbiol.">
        <title>The Global Catalogue of Microorganisms (GCM) 10K type strain sequencing project: providing services to taxonomists for standard genome sequencing and annotation.</title>
        <authorList>
            <consortium name="The Broad Institute Genomics Platform"/>
            <consortium name="The Broad Institute Genome Sequencing Center for Infectious Disease"/>
            <person name="Wu L."/>
            <person name="Ma J."/>
        </authorList>
    </citation>
    <scope>NUCLEOTIDE SEQUENCE [LARGE SCALE GENOMIC DNA]</scope>
    <source>
        <strain evidence="3">CGMCC 4.7275</strain>
    </source>
</reference>
<dbReference type="InterPro" id="IPR003615">
    <property type="entry name" value="HNH_nuc"/>
</dbReference>
<comment type="caution">
    <text evidence="2">The sequence shown here is derived from an EMBL/GenBank/DDBJ whole genome shotgun (WGS) entry which is preliminary data.</text>
</comment>
<keyword evidence="3" id="KW-1185">Reference proteome</keyword>
<accession>A0ABQ2ES50</accession>
<dbReference type="Pfam" id="PF13391">
    <property type="entry name" value="HNH_2"/>
    <property type="match status" value="1"/>
</dbReference>
<evidence type="ECO:0000259" key="1">
    <source>
        <dbReference type="Pfam" id="PF13391"/>
    </source>
</evidence>
<gene>
    <name evidence="2" type="ORF">GCM10011583_64630</name>
</gene>
<protein>
    <recommendedName>
        <fullName evidence="1">HNH nuclease domain-containing protein</fullName>
    </recommendedName>
</protein>
<dbReference type="RefSeq" id="WP_229701300.1">
    <property type="nucleotide sequence ID" value="NZ_BMMV01000029.1"/>
</dbReference>
<evidence type="ECO:0000313" key="3">
    <source>
        <dbReference type="Proteomes" id="UP000660265"/>
    </source>
</evidence>
<proteinExistence type="predicted"/>
<evidence type="ECO:0000313" key="2">
    <source>
        <dbReference type="EMBL" id="GGK23772.1"/>
    </source>
</evidence>